<feature type="chain" id="PRO_5015305070" evidence="1">
    <location>
        <begin position="25"/>
        <end position="414"/>
    </location>
</feature>
<dbReference type="Proteomes" id="UP000245081">
    <property type="component" value="Unassembled WGS sequence"/>
</dbReference>
<gene>
    <name evidence="2" type="ORF">NMK_0382</name>
</gene>
<dbReference type="OrthoDB" id="197869at2"/>
<evidence type="ECO:0000313" key="2">
    <source>
        <dbReference type="EMBL" id="GBG12847.1"/>
    </source>
</evidence>
<dbReference type="RefSeq" id="WP_109014072.1">
    <property type="nucleotide sequence ID" value="NZ_BDOQ01000002.1"/>
</dbReference>
<protein>
    <submittedName>
        <fullName evidence="2">Aromatic hydrocarbon degradation protein</fullName>
    </submittedName>
</protein>
<feature type="signal peptide" evidence="1">
    <location>
        <begin position="1"/>
        <end position="24"/>
    </location>
</feature>
<dbReference type="AlphaFoldDB" id="A0A2R5F2N8"/>
<proteinExistence type="predicted"/>
<evidence type="ECO:0000256" key="1">
    <source>
        <dbReference type="SAM" id="SignalP"/>
    </source>
</evidence>
<evidence type="ECO:0000313" key="3">
    <source>
        <dbReference type="Proteomes" id="UP000245081"/>
    </source>
</evidence>
<comment type="caution">
    <text evidence="2">The sequence shown here is derived from an EMBL/GenBank/DDBJ whole genome shotgun (WGS) entry which is preliminary data.</text>
</comment>
<keyword evidence="3" id="KW-1185">Reference proteome</keyword>
<keyword evidence="1" id="KW-0732">Signal</keyword>
<dbReference type="SUPFAM" id="SSF56935">
    <property type="entry name" value="Porins"/>
    <property type="match status" value="1"/>
</dbReference>
<organism evidence="2 3">
    <name type="scientific">Novimethylophilus kurashikiensis</name>
    <dbReference type="NCBI Taxonomy" id="1825523"/>
    <lineage>
        <taxon>Bacteria</taxon>
        <taxon>Pseudomonadati</taxon>
        <taxon>Pseudomonadota</taxon>
        <taxon>Betaproteobacteria</taxon>
        <taxon>Nitrosomonadales</taxon>
        <taxon>Methylophilaceae</taxon>
        <taxon>Novimethylophilus</taxon>
    </lineage>
</organism>
<sequence>MTKIKIKKLAMSAMLLLGASTAFADDDTPSMLDVHGFGTLGAVYHDEHGVQFRRDVSQGHGAGAGHLSFAPDSMLGLQVTAHFRPDVEATIQAISHLNVDNNYKPDLTWAFLKYSPSDDWYIRAGRLALDFYVQGDSAEIGYSNLLIRQPIVTIPRSYDGIDIDWRRPVEGGLIKVRGMAGLTSGNSIGADGANRFDYRDSEVLASTLEYSRGSWMGRYTFGRLKIDKEFKSAAFKQLLSALQFAPNGASIIDRLSFKDRVLNYQQIALAYDQGPVQALISYDNLTSDNWPGRQEFIATAGYRLGDITPYAGFFKQHSDRKIIHTGIPDGLSVATDALNMASALSQSGPLTNQTDFILGARYDFTPHKALKFQADRIRYQDPGTAIEPGLFQQTYEQRGHRAFTVISVALDFVF</sequence>
<name>A0A2R5F2N8_9PROT</name>
<dbReference type="EMBL" id="BDOQ01000002">
    <property type="protein sequence ID" value="GBG12847.1"/>
    <property type="molecule type" value="Genomic_DNA"/>
</dbReference>
<reference evidence="2 3" key="1">
    <citation type="journal article" date="2018" name="Environ. Microbiol.">
        <title>Isolation and genomic characterization of Novimethylophilus kurashikiensis gen. nov. sp. nov., a new lanthanide-dependent methylotrophic species of Methylophilaceae.</title>
        <authorList>
            <person name="Lv H."/>
            <person name="Sahin N."/>
            <person name="Tani A."/>
        </authorList>
    </citation>
    <scope>NUCLEOTIDE SEQUENCE [LARGE SCALE GENOMIC DNA]</scope>
    <source>
        <strain evidence="2 3">La2-4</strain>
    </source>
</reference>
<accession>A0A2R5F2N8</accession>